<organism evidence="4 5">
    <name type="scientific">Panagrellus redivivus</name>
    <name type="common">Microworm</name>
    <dbReference type="NCBI Taxonomy" id="6233"/>
    <lineage>
        <taxon>Eukaryota</taxon>
        <taxon>Metazoa</taxon>
        <taxon>Ecdysozoa</taxon>
        <taxon>Nematoda</taxon>
        <taxon>Chromadorea</taxon>
        <taxon>Rhabditida</taxon>
        <taxon>Tylenchina</taxon>
        <taxon>Panagrolaimomorpha</taxon>
        <taxon>Panagrolaimoidea</taxon>
        <taxon>Panagrolaimidae</taxon>
        <taxon>Panagrellus</taxon>
    </lineage>
</organism>
<evidence type="ECO:0000256" key="2">
    <source>
        <dbReference type="PROSITE-ProRule" id="PRU00317"/>
    </source>
</evidence>
<evidence type="ECO:0000256" key="1">
    <source>
        <dbReference type="ARBA" id="ARBA00022737"/>
    </source>
</evidence>
<dbReference type="AlphaFoldDB" id="A0A7E4VQ75"/>
<name>A0A7E4VQ75_PANRE</name>
<dbReference type="WBParaSite" id="Pan_g23837.t1">
    <property type="protein sequence ID" value="Pan_g23837.t1"/>
    <property type="gene ID" value="Pan_g23837"/>
</dbReference>
<evidence type="ECO:0000256" key="3">
    <source>
        <dbReference type="SAM" id="MobiDB-lite"/>
    </source>
</evidence>
<evidence type="ECO:0000313" key="5">
    <source>
        <dbReference type="WBParaSite" id="Pan_g23837.t1"/>
    </source>
</evidence>
<dbReference type="PROSITE" id="PS50302">
    <property type="entry name" value="PUM"/>
    <property type="match status" value="1"/>
</dbReference>
<reference evidence="4" key="1">
    <citation type="journal article" date="2013" name="Genetics">
        <title>The draft genome and transcriptome of Panagrellus redivivus are shaped by the harsh demands of a free-living lifestyle.</title>
        <authorList>
            <person name="Srinivasan J."/>
            <person name="Dillman A.R."/>
            <person name="Macchietto M.G."/>
            <person name="Heikkinen L."/>
            <person name="Lakso M."/>
            <person name="Fracchia K.M."/>
            <person name="Antoshechkin I."/>
            <person name="Mortazavi A."/>
            <person name="Wong G."/>
            <person name="Sternberg P.W."/>
        </authorList>
    </citation>
    <scope>NUCLEOTIDE SEQUENCE [LARGE SCALE GENOMIC DNA]</scope>
    <source>
        <strain evidence="4">MT8872</strain>
    </source>
</reference>
<feature type="compositionally biased region" description="Basic and acidic residues" evidence="3">
    <location>
        <begin position="126"/>
        <end position="138"/>
    </location>
</feature>
<dbReference type="Proteomes" id="UP000492821">
    <property type="component" value="Unassembled WGS sequence"/>
</dbReference>
<feature type="compositionally biased region" description="Polar residues" evidence="3">
    <location>
        <begin position="100"/>
        <end position="109"/>
    </location>
</feature>
<keyword evidence="4" id="KW-1185">Reference proteome</keyword>
<feature type="region of interest" description="Disordered" evidence="3">
    <location>
        <begin position="100"/>
        <end position="138"/>
    </location>
</feature>
<feature type="repeat" description="Pumilio" evidence="2">
    <location>
        <begin position="1"/>
        <end position="29"/>
    </location>
</feature>
<sequence length="284" mass="32718">MLFDQFGNYVIQRLLNIAIQMRHNERPGEATWFQALSDKIIKISSIPLKSGATGPKALPDSSNRSTRTIAALRRLFMALWPPTLTSVSIFKARLKKQNDSSKSSKTVLTRSDDKENAAPKAKKRKVNDPHEECREEERRLRRRYEAELHREKQRSQATALRVEETQRKMNLRIEEYFKDTSACSYRELVNTATSMVSLPRWKRDSRANRLRVVYNNIWRDIPGMDQQAFVDTVMDTIEVCNKQVHERPANEGFCLSTKVVNQPQEVVALALAKFAGKQIVKPSD</sequence>
<proteinExistence type="predicted"/>
<dbReference type="GO" id="GO:0003723">
    <property type="term" value="F:RNA binding"/>
    <property type="evidence" value="ECO:0007669"/>
    <property type="project" value="InterPro"/>
</dbReference>
<evidence type="ECO:0000313" key="4">
    <source>
        <dbReference type="Proteomes" id="UP000492821"/>
    </source>
</evidence>
<keyword evidence="1" id="KW-0677">Repeat</keyword>
<reference evidence="5" key="2">
    <citation type="submission" date="2020-10" db="UniProtKB">
        <authorList>
            <consortium name="WormBaseParasite"/>
        </authorList>
    </citation>
    <scope>IDENTIFICATION</scope>
</reference>
<dbReference type="InterPro" id="IPR001313">
    <property type="entry name" value="Pumilio_RNA-bd_rpt"/>
</dbReference>
<protein>
    <submittedName>
        <fullName evidence="5">PUB domain-containing protein</fullName>
    </submittedName>
</protein>
<accession>A0A7E4VQ75</accession>